<dbReference type="Pfam" id="PF00768">
    <property type="entry name" value="Peptidase_S11"/>
    <property type="match status" value="1"/>
</dbReference>
<keyword evidence="3" id="KW-0378">Hydrolase</keyword>
<comment type="similarity">
    <text evidence="1 7">Belongs to the peptidase S11 family.</text>
</comment>
<dbReference type="PANTHER" id="PTHR21581:SF33">
    <property type="entry name" value="D-ALANYL-D-ALANINE CARBOXYPEPTIDASE DACB"/>
    <property type="match status" value="1"/>
</dbReference>
<evidence type="ECO:0000256" key="7">
    <source>
        <dbReference type="RuleBase" id="RU004016"/>
    </source>
</evidence>
<evidence type="ECO:0000256" key="3">
    <source>
        <dbReference type="ARBA" id="ARBA00022801"/>
    </source>
</evidence>
<dbReference type="RefSeq" id="WP_264143340.1">
    <property type="nucleotide sequence ID" value="NZ_JAOYEY010000043.1"/>
</dbReference>
<proteinExistence type="inferred from homology"/>
<evidence type="ECO:0000313" key="10">
    <source>
        <dbReference type="EMBL" id="MCV9886801.1"/>
    </source>
</evidence>
<evidence type="ECO:0000256" key="6">
    <source>
        <dbReference type="ARBA" id="ARBA00023316"/>
    </source>
</evidence>
<gene>
    <name evidence="10" type="ORF">OIH86_14275</name>
</gene>
<reference evidence="10 11" key="1">
    <citation type="submission" date="2022-10" db="EMBL/GenBank/DDBJ databases">
        <title>Draft genome assembly of moderately radiation resistant bacterium Metabacillus halosaccharovorans.</title>
        <authorList>
            <person name="Pal S."/>
            <person name="Gopinathan A."/>
        </authorList>
    </citation>
    <scope>NUCLEOTIDE SEQUENCE [LARGE SCALE GENOMIC DNA]</scope>
    <source>
        <strain evidence="10 11">VITHBRA001</strain>
    </source>
</reference>
<dbReference type="Proteomes" id="UP001526147">
    <property type="component" value="Unassembled WGS sequence"/>
</dbReference>
<keyword evidence="8" id="KW-1133">Transmembrane helix</keyword>
<keyword evidence="4" id="KW-0133">Cell shape</keyword>
<accession>A0ABT3DIS2</accession>
<evidence type="ECO:0000256" key="4">
    <source>
        <dbReference type="ARBA" id="ARBA00022960"/>
    </source>
</evidence>
<evidence type="ECO:0000256" key="8">
    <source>
        <dbReference type="SAM" id="Phobius"/>
    </source>
</evidence>
<evidence type="ECO:0000256" key="1">
    <source>
        <dbReference type="ARBA" id="ARBA00007164"/>
    </source>
</evidence>
<sequence length="398" mass="44891">MKKFYLKYVLIAFVICSFILPKTMEVDAAANIENKNLQIYSEAVVLIDADSGEVLYEKNSKEKLPPASITKIATAIYAIEKGNINDLVTVSENARNVDGTRVYLEAGEQVPLKKLIQGLVINSGNDAGVAIAEHLSGSVEQFTEDFNEFLQQEVGVENTHFSNPHGLHEPDHLTTAEDMAKITQYAIQNQTFRDIFQTSELKWDGESWDTTLINHHEMVRDKEYEGIAGGKNGFVQEAGFTLVTTAERKNISLIAVTLNSMYSQQSYDDTITLLDYGFEHFETDLVLKNEKFTDGFDHSFLVTEETSFTKRKGETIEKEVSPSGELIVKGEDQRIIKEVELDQVENKVKNEQMKSEIVTNEEVVNDKKEDLHLSIIVPTAVIIGLFISLLFYFQVRKI</sequence>
<evidence type="ECO:0000313" key="11">
    <source>
        <dbReference type="Proteomes" id="UP001526147"/>
    </source>
</evidence>
<feature type="transmembrane region" description="Helical" evidence="8">
    <location>
        <begin position="371"/>
        <end position="393"/>
    </location>
</feature>
<dbReference type="PRINTS" id="PR00725">
    <property type="entry name" value="DADACBPTASE1"/>
</dbReference>
<name>A0ABT3DIS2_9BACI</name>
<evidence type="ECO:0000256" key="2">
    <source>
        <dbReference type="ARBA" id="ARBA00022729"/>
    </source>
</evidence>
<dbReference type="GO" id="GO:0004180">
    <property type="term" value="F:carboxypeptidase activity"/>
    <property type="evidence" value="ECO:0007669"/>
    <property type="project" value="UniProtKB-KW"/>
</dbReference>
<keyword evidence="11" id="KW-1185">Reference proteome</keyword>
<dbReference type="PANTHER" id="PTHR21581">
    <property type="entry name" value="D-ALANYL-D-ALANINE CARBOXYPEPTIDASE"/>
    <property type="match status" value="1"/>
</dbReference>
<dbReference type="SUPFAM" id="SSF56601">
    <property type="entry name" value="beta-lactamase/transpeptidase-like"/>
    <property type="match status" value="1"/>
</dbReference>
<evidence type="ECO:0000256" key="5">
    <source>
        <dbReference type="ARBA" id="ARBA00022984"/>
    </source>
</evidence>
<dbReference type="EMBL" id="JAOYEY010000043">
    <property type="protein sequence ID" value="MCV9886801.1"/>
    <property type="molecule type" value="Genomic_DNA"/>
</dbReference>
<dbReference type="InterPro" id="IPR012338">
    <property type="entry name" value="Beta-lactam/transpept-like"/>
</dbReference>
<keyword evidence="10" id="KW-0121">Carboxypeptidase</keyword>
<feature type="domain" description="Peptidase S11 D-alanyl-D-alanine carboxypeptidase A N-terminal" evidence="9">
    <location>
        <begin position="35"/>
        <end position="260"/>
    </location>
</feature>
<keyword evidence="8" id="KW-0812">Transmembrane</keyword>
<evidence type="ECO:0000259" key="9">
    <source>
        <dbReference type="Pfam" id="PF00768"/>
    </source>
</evidence>
<dbReference type="InterPro" id="IPR018044">
    <property type="entry name" value="Peptidase_S11"/>
</dbReference>
<dbReference type="InterPro" id="IPR001967">
    <property type="entry name" value="Peptidase_S11_N"/>
</dbReference>
<keyword evidence="5" id="KW-0573">Peptidoglycan synthesis</keyword>
<organism evidence="10 11">
    <name type="scientific">Metabacillus halosaccharovorans</name>
    <dbReference type="NCBI Taxonomy" id="930124"/>
    <lineage>
        <taxon>Bacteria</taxon>
        <taxon>Bacillati</taxon>
        <taxon>Bacillota</taxon>
        <taxon>Bacilli</taxon>
        <taxon>Bacillales</taxon>
        <taxon>Bacillaceae</taxon>
        <taxon>Metabacillus</taxon>
    </lineage>
</organism>
<keyword evidence="6" id="KW-0961">Cell wall biogenesis/degradation</keyword>
<keyword evidence="8" id="KW-0472">Membrane</keyword>
<dbReference type="Gene3D" id="3.40.710.10">
    <property type="entry name" value="DD-peptidase/beta-lactamase superfamily"/>
    <property type="match status" value="1"/>
</dbReference>
<keyword evidence="2" id="KW-0732">Signal</keyword>
<comment type="caution">
    <text evidence="10">The sequence shown here is derived from an EMBL/GenBank/DDBJ whole genome shotgun (WGS) entry which is preliminary data.</text>
</comment>
<keyword evidence="10" id="KW-0645">Protease</keyword>
<protein>
    <submittedName>
        <fullName evidence="10">D-alanyl-D-alanine carboxypeptidase</fullName>
    </submittedName>
</protein>